<evidence type="ECO:0000256" key="6">
    <source>
        <dbReference type="RuleBase" id="RU000488"/>
    </source>
</evidence>
<feature type="compositionally biased region" description="Pro residues" evidence="7">
    <location>
        <begin position="142"/>
        <end position="152"/>
    </location>
</feature>
<feature type="compositionally biased region" description="Pro residues" evidence="7">
    <location>
        <begin position="163"/>
        <end position="175"/>
    </location>
</feature>
<evidence type="ECO:0000256" key="2">
    <source>
        <dbReference type="ARBA" id="ARBA00006375"/>
    </source>
</evidence>
<keyword evidence="3 5" id="KW-0812">Transmembrane</keyword>
<dbReference type="GO" id="GO:0005739">
    <property type="term" value="C:mitochondrion"/>
    <property type="evidence" value="ECO:0000318"/>
    <property type="project" value="GO_Central"/>
</dbReference>
<protein>
    <recommendedName>
        <fullName evidence="10">Solute carrier family 25 member 44</fullName>
    </recommendedName>
</protein>
<dbReference type="GO" id="GO:0015658">
    <property type="term" value="F:branched-chain amino acid transmembrane transporter activity"/>
    <property type="evidence" value="ECO:0000318"/>
    <property type="project" value="GO_Central"/>
</dbReference>
<dbReference type="PROSITE" id="PS51257">
    <property type="entry name" value="PROKAR_LIPOPROTEIN"/>
    <property type="match status" value="1"/>
</dbReference>
<dbReference type="PANTHER" id="PTHR46314:SF2">
    <property type="entry name" value="SOLUTE CARRIER FAMILY 25 MEMBER 44"/>
    <property type="match status" value="1"/>
</dbReference>
<sequence>MNSCRASLDPPTPARPGPCQSVMTGASCQPVAKEPLSRSPIPSTAFSCQALFGNRLPSSDAVSSLSVSSSSLPAFLSSPPSVSLPPLSPPSVSPPPLSPPPVSPPPPLSSPSLYSPSVSPPPLSPPSVSPPPLSSSLYSPSVSPPPVSPPVSSPFVSPLSSPSVPPPPVSSPPRLPSSFALSVPPSLSSEGGVPIIEWQHLDKRRFYALGVAMALLVRAAVYPLALIRTRLQVQRGSALYAGTADAFVKIVRREGPGGLYRGFLPNSLTLLAGQGYVTAYELTRQLAGRHTGSNALKSLLAGAAASLVSQTLTVPIDVVSQHLMMQGQGPAAGGAGG</sequence>
<dbReference type="Ensembl" id="ENSLOCT00000021820.1">
    <property type="protein sequence ID" value="ENSLOCP00000021783.1"/>
    <property type="gene ID" value="ENSLOCG00000017678.1"/>
</dbReference>
<organism evidence="8 9">
    <name type="scientific">Lepisosteus oculatus</name>
    <name type="common">Spotted gar</name>
    <dbReference type="NCBI Taxonomy" id="7918"/>
    <lineage>
        <taxon>Eukaryota</taxon>
        <taxon>Metazoa</taxon>
        <taxon>Chordata</taxon>
        <taxon>Craniata</taxon>
        <taxon>Vertebrata</taxon>
        <taxon>Euteleostomi</taxon>
        <taxon>Actinopterygii</taxon>
        <taxon>Neopterygii</taxon>
        <taxon>Holostei</taxon>
        <taxon>Semionotiformes</taxon>
        <taxon>Lepisosteidae</taxon>
        <taxon>Lepisosteus</taxon>
    </lineage>
</organism>
<proteinExistence type="inferred from homology"/>
<keyword evidence="4 5" id="KW-0472">Membrane</keyword>
<dbReference type="Bgee" id="ENSLOCG00000017678">
    <property type="expression patterns" value="Expressed in zone of skin and 13 other cell types or tissues"/>
</dbReference>
<dbReference type="EMBL" id="AHAT01019773">
    <property type="status" value="NOT_ANNOTATED_CDS"/>
    <property type="molecule type" value="Genomic_DNA"/>
</dbReference>
<feature type="compositionally biased region" description="Low complexity" evidence="7">
    <location>
        <begin position="58"/>
        <end position="81"/>
    </location>
</feature>
<evidence type="ECO:0000256" key="1">
    <source>
        <dbReference type="ARBA" id="ARBA00004141"/>
    </source>
</evidence>
<keyword evidence="9" id="KW-1185">Reference proteome</keyword>
<evidence type="ECO:0000313" key="8">
    <source>
        <dbReference type="Ensembl" id="ENSLOCP00000021783.1"/>
    </source>
</evidence>
<evidence type="ECO:0000256" key="5">
    <source>
        <dbReference type="PROSITE-ProRule" id="PRU00282"/>
    </source>
</evidence>
<feature type="compositionally biased region" description="Pro residues" evidence="7">
    <location>
        <begin position="118"/>
        <end position="133"/>
    </location>
</feature>
<dbReference type="InterPro" id="IPR018108">
    <property type="entry name" value="MCP_transmembrane"/>
</dbReference>
<evidence type="ECO:0000256" key="7">
    <source>
        <dbReference type="SAM" id="MobiDB-lite"/>
    </source>
</evidence>
<dbReference type="STRING" id="7918.ENSLOCP00000021783"/>
<evidence type="ECO:0008006" key="10">
    <source>
        <dbReference type="Google" id="ProtNLM"/>
    </source>
</evidence>
<evidence type="ECO:0000313" key="9">
    <source>
        <dbReference type="Proteomes" id="UP000018468"/>
    </source>
</evidence>
<dbReference type="eggNOG" id="KOG0765">
    <property type="taxonomic scope" value="Eukaryota"/>
</dbReference>
<evidence type="ECO:0000256" key="4">
    <source>
        <dbReference type="ARBA" id="ARBA00023136"/>
    </source>
</evidence>
<feature type="region of interest" description="Disordered" evidence="7">
    <location>
        <begin position="1"/>
        <end position="39"/>
    </location>
</feature>
<accession>W5NMC4</accession>
<dbReference type="Pfam" id="PF00153">
    <property type="entry name" value="Mito_carr"/>
    <property type="match status" value="2"/>
</dbReference>
<name>W5NMC4_LEPOC</name>
<dbReference type="GO" id="GO:0009083">
    <property type="term" value="P:branched-chain amino acid catabolic process"/>
    <property type="evidence" value="ECO:0007669"/>
    <property type="project" value="InterPro"/>
</dbReference>
<keyword evidence="6" id="KW-0813">Transport</keyword>
<feature type="repeat" description="Solcar" evidence="5">
    <location>
        <begin position="202"/>
        <end position="286"/>
    </location>
</feature>
<dbReference type="GO" id="GO:0015803">
    <property type="term" value="P:branched-chain amino acid transport"/>
    <property type="evidence" value="ECO:0000318"/>
    <property type="project" value="GO_Central"/>
</dbReference>
<dbReference type="InterPro" id="IPR023395">
    <property type="entry name" value="MCP_dom_sf"/>
</dbReference>
<dbReference type="SUPFAM" id="SSF103506">
    <property type="entry name" value="Mitochondrial carrier"/>
    <property type="match status" value="1"/>
</dbReference>
<dbReference type="HOGENOM" id="CLU_825244_0_0_1"/>
<reference evidence="8" key="2">
    <citation type="submission" date="2025-08" db="UniProtKB">
        <authorList>
            <consortium name="Ensembl"/>
        </authorList>
    </citation>
    <scope>IDENTIFICATION</scope>
</reference>
<dbReference type="PANTHER" id="PTHR46314">
    <property type="entry name" value="SOLUTE CARRIER FAMILY 25 MEMBER 44"/>
    <property type="match status" value="1"/>
</dbReference>
<dbReference type="GeneTree" id="ENSGT00940000155399"/>
<evidence type="ECO:0000256" key="3">
    <source>
        <dbReference type="ARBA" id="ARBA00022692"/>
    </source>
</evidence>
<comment type="subcellular location">
    <subcellularLocation>
        <location evidence="1">Membrane</location>
        <topology evidence="1">Multi-pass membrane protein</topology>
    </subcellularLocation>
</comment>
<reference evidence="9" key="1">
    <citation type="submission" date="2011-12" db="EMBL/GenBank/DDBJ databases">
        <title>The Draft Genome of Lepisosteus oculatus.</title>
        <authorList>
            <consortium name="The Broad Institute Genome Assembly &amp; Analysis Group"/>
            <consortium name="Computational R&amp;D Group"/>
            <consortium name="and Sequencing Platform"/>
            <person name="Di Palma F."/>
            <person name="Alfoldi J."/>
            <person name="Johnson J."/>
            <person name="Berlin A."/>
            <person name="Gnerre S."/>
            <person name="Jaffe D."/>
            <person name="MacCallum I."/>
            <person name="Young S."/>
            <person name="Walker B.J."/>
            <person name="Lander E.S."/>
            <person name="Lindblad-Toh K."/>
        </authorList>
    </citation>
    <scope>NUCLEOTIDE SEQUENCE [LARGE SCALE GENOMIC DNA]</scope>
</reference>
<feature type="compositionally biased region" description="Low complexity" evidence="7">
    <location>
        <begin position="153"/>
        <end position="162"/>
    </location>
</feature>
<feature type="region of interest" description="Disordered" evidence="7">
    <location>
        <begin position="58"/>
        <end position="175"/>
    </location>
</feature>
<comment type="similarity">
    <text evidence="2 6">Belongs to the mitochondrial carrier (TC 2.A.29) family.</text>
</comment>
<dbReference type="AlphaFoldDB" id="W5NMC4"/>
<dbReference type="Proteomes" id="UP000018468">
    <property type="component" value="Linkage group LG24"/>
</dbReference>
<dbReference type="InterPro" id="IPR042164">
    <property type="entry name" value="SLC25A44"/>
</dbReference>
<feature type="compositionally biased region" description="Pro residues" evidence="7">
    <location>
        <begin position="82"/>
        <end position="109"/>
    </location>
</feature>
<dbReference type="GO" id="GO:0016020">
    <property type="term" value="C:membrane"/>
    <property type="evidence" value="ECO:0007669"/>
    <property type="project" value="UniProtKB-SubCell"/>
</dbReference>
<reference evidence="8" key="3">
    <citation type="submission" date="2025-09" db="UniProtKB">
        <authorList>
            <consortium name="Ensembl"/>
        </authorList>
    </citation>
    <scope>IDENTIFICATION</scope>
</reference>
<dbReference type="PROSITE" id="PS50920">
    <property type="entry name" value="SOLCAR"/>
    <property type="match status" value="1"/>
</dbReference>
<dbReference type="InParanoid" id="W5NMC4"/>
<dbReference type="Gene3D" id="1.50.40.10">
    <property type="entry name" value="Mitochondrial carrier domain"/>
    <property type="match status" value="1"/>
</dbReference>